<dbReference type="GO" id="GO:0016042">
    <property type="term" value="P:lipid catabolic process"/>
    <property type="evidence" value="ECO:0007669"/>
    <property type="project" value="UniProtKB-ARBA"/>
</dbReference>
<dbReference type="OrthoDB" id="10258130at2759"/>
<dbReference type="FunFam" id="3.60.21.10:FF:000015">
    <property type="entry name" value="Vacuolar protein sorting-associated protein 29"/>
    <property type="match status" value="1"/>
</dbReference>
<evidence type="ECO:0000256" key="3">
    <source>
        <dbReference type="ARBA" id="ARBA00017767"/>
    </source>
</evidence>
<comment type="similarity">
    <text evidence="1">Belongs to the glycosyl hydrolase 5 (cellulase A) family.</text>
</comment>
<dbReference type="GO" id="GO:0042147">
    <property type="term" value="P:retrograde transport, endosome to Golgi"/>
    <property type="evidence" value="ECO:0007669"/>
    <property type="project" value="InterPro"/>
</dbReference>
<evidence type="ECO:0000256" key="2">
    <source>
        <dbReference type="ARBA" id="ARBA00005945"/>
    </source>
</evidence>
<dbReference type="GO" id="GO:1901136">
    <property type="term" value="P:carbohydrate derivative catabolic process"/>
    <property type="evidence" value="ECO:0007669"/>
    <property type="project" value="UniProtKB-ARBA"/>
</dbReference>
<dbReference type="InterPro" id="IPR000979">
    <property type="entry name" value="Phosphodiesterase_MJ0936/Vps29"/>
</dbReference>
<dbReference type="InterPro" id="IPR020935">
    <property type="entry name" value="PdiEstase_YfcE_CS"/>
</dbReference>
<dbReference type="InterPro" id="IPR017853">
    <property type="entry name" value="GH"/>
</dbReference>
<dbReference type="GO" id="GO:0015031">
    <property type="term" value="P:protein transport"/>
    <property type="evidence" value="ECO:0007669"/>
    <property type="project" value="UniProtKB-KW"/>
</dbReference>
<dbReference type="Gene3D" id="3.20.20.80">
    <property type="entry name" value="Glycosidases"/>
    <property type="match status" value="1"/>
</dbReference>
<dbReference type="GO" id="GO:0004553">
    <property type="term" value="F:hydrolase activity, hydrolyzing O-glycosyl compounds"/>
    <property type="evidence" value="ECO:0007669"/>
    <property type="project" value="InterPro"/>
</dbReference>
<keyword evidence="7 10" id="KW-0653">Protein transport</keyword>
<dbReference type="SUPFAM" id="SSF51445">
    <property type="entry name" value="(Trans)glycosidases"/>
    <property type="match status" value="1"/>
</dbReference>
<dbReference type="InterPro" id="IPR029052">
    <property type="entry name" value="Metallo-depent_PP-like"/>
</dbReference>
<evidence type="ECO:0000256" key="6">
    <source>
        <dbReference type="ARBA" id="ARBA00022801"/>
    </source>
</evidence>
<feature type="domain" description="Glycoside hydrolase family 5 C-terminal" evidence="13">
    <location>
        <begin position="436"/>
        <end position="508"/>
    </location>
</feature>
<dbReference type="Pfam" id="PF18564">
    <property type="entry name" value="Glyco_hydro_5_C"/>
    <property type="match status" value="1"/>
</dbReference>
<dbReference type="GO" id="GO:0005829">
    <property type="term" value="C:cytosol"/>
    <property type="evidence" value="ECO:0007669"/>
    <property type="project" value="GOC"/>
</dbReference>
<comment type="function">
    <text evidence="10">Component of the commander complex that is essential for endosomal recycling of transmembrane cargos; the commander complex is composed of the Csubcomplex and the retriever subcomplex. Component of the retriever complex, which is a heterotrimeric complex related to retromer cargo-selective complex (CSC) and essential for retromer-independent retrieval and recycling of numerous cargos. Component of the retromer cargo-selective complex (CSC). The CSC is believed to be the core functional component of retromer or respective retromer complex variants acting to prevent missorting of selected transmembrane cargo proteins into the lysosomal degradation pathway. In the endosomes, retriever complex drives the retrieval and recycling of NxxY-motif-containing cargo proteins by coupling to snx17, a cargo essential for the homeostatic maintenance of numerous cell surface proteins associated with processes that include cell migration, cell adhesion, nutrient supply and cell signaling. The recruitment of the retriever complex to the endosomal membrane involves Cand WASH complexes.</text>
</comment>
<evidence type="ECO:0000259" key="12">
    <source>
        <dbReference type="Pfam" id="PF12850"/>
    </source>
</evidence>
<evidence type="ECO:0000259" key="11">
    <source>
        <dbReference type="Pfam" id="PF00150"/>
    </source>
</evidence>
<dbReference type="Pfam" id="PF00150">
    <property type="entry name" value="Cellulase"/>
    <property type="match status" value="1"/>
</dbReference>
<dbReference type="GO" id="GO:0046872">
    <property type="term" value="F:metal ion binding"/>
    <property type="evidence" value="ECO:0007669"/>
    <property type="project" value="UniProtKB-KW"/>
</dbReference>
<comment type="similarity">
    <text evidence="2 10">Belongs to the VPS29 family.</text>
</comment>
<dbReference type="InterPro" id="IPR024654">
    <property type="entry name" value="Calcineurin-like_PHP_lpxH"/>
</dbReference>
<keyword evidence="5" id="KW-0479">Metal-binding</keyword>
<dbReference type="Pfam" id="PF12850">
    <property type="entry name" value="Metallophos_2"/>
    <property type="match status" value="1"/>
</dbReference>
<dbReference type="InterPro" id="IPR041036">
    <property type="entry name" value="GH5_C"/>
</dbReference>
<dbReference type="STRING" id="10195.A0A3M7T5Q5"/>
<keyword evidence="6" id="KW-0378">Hydrolase</keyword>
<sequence length="714" mass="82967">MIIFESNNLIKKRNLKLFFIFYKIEMISTTKKIILTLFILFHFFGTFQSSLSKIQTQGKWFVDQNGRIILFHGFNAVSKQFPWVPDHSNLNLKNDTHLSLFKQWGFNSVRLGLMWSGLFPAKNQLNHTYVNEMVSIVKNLEKYGIYTILDLHQDMMSTKFASYDGFPIWFINELPNSKLQFPWPITNKTIEFNIFSSYITEACGFAFQCLYDNINNVQEHFFNYWRTVSQLFSNSSSILAYELINEPWAGNIYQNPFLLLPGITDKVNLLPLYDKTYEEIRKYDKKTIVFYEPVTWGLVTSKGAFGTGFDRAPSNDSSGTALSWHFYCWLLDIDPNLLVNGSFPGFVREVCSDWQLTSFFKSIQDESEKLGGSASFLTEFGTCVYQDPVSHHINLDNCKYVLDASDDHFQSWTYWDSNFFGPNPEINEEIIKIFSRVYPMATNGIPINYSYNTTTKYFMYNYQINITNYRQAILTTEIFIPKFAFPNGFEINVTDGLKWTFNEESSRVEIILDSKIIQNFFQGHKMKYVKEILLVLVIGDFHIPYRSHGLPKRFKSLLVPGRIQHILSTGNLCNKETYDYLKTLANDVHVVRGDFDDVIEFPEQKIVTVGQFRIGLTHGHQIVPWGDKESLTMLQRQLDVDVLITGHTHQFEAFEEDNKFFINPGSATGAYSPLRHSSIPSFVLMDIQTSSITIYIYKYVDNDLKVEKMEYSKK</sequence>
<dbReference type="Gene3D" id="2.60.40.1180">
    <property type="entry name" value="Golgi alpha-mannosidase II"/>
    <property type="match status" value="1"/>
</dbReference>
<comment type="caution">
    <text evidence="14">The sequence shown here is derived from an EMBL/GenBank/DDBJ whole genome shotgun (WGS) entry which is preliminary data.</text>
</comment>
<evidence type="ECO:0000256" key="7">
    <source>
        <dbReference type="ARBA" id="ARBA00022927"/>
    </source>
</evidence>
<evidence type="ECO:0000256" key="9">
    <source>
        <dbReference type="ARBA" id="ARBA00031913"/>
    </source>
</evidence>
<protein>
    <recommendedName>
        <fullName evidence="3 10">Vacuolar protein sorting-associated protein 29</fullName>
    </recommendedName>
    <alternativeName>
        <fullName evidence="9 10">Vesicle protein sorting 29</fullName>
    </alternativeName>
</protein>
<reference evidence="14 15" key="1">
    <citation type="journal article" date="2018" name="Sci. Rep.">
        <title>Genomic signatures of local adaptation to the degree of environmental predictability in rotifers.</title>
        <authorList>
            <person name="Franch-Gras L."/>
            <person name="Hahn C."/>
            <person name="Garcia-Roger E.M."/>
            <person name="Carmona M.J."/>
            <person name="Serra M."/>
            <person name="Gomez A."/>
        </authorList>
    </citation>
    <scope>NUCLEOTIDE SEQUENCE [LARGE SCALE GENOMIC DNA]</scope>
    <source>
        <strain evidence="14">HYR1</strain>
    </source>
</reference>
<dbReference type="Gene3D" id="3.60.21.10">
    <property type="match status" value="1"/>
</dbReference>
<name>A0A3M7T5Q5_BRAPC</name>
<evidence type="ECO:0000256" key="4">
    <source>
        <dbReference type="ARBA" id="ARBA00022448"/>
    </source>
</evidence>
<dbReference type="GO" id="GO:0030904">
    <property type="term" value="C:retromer complex"/>
    <property type="evidence" value="ECO:0007669"/>
    <property type="project" value="InterPro"/>
</dbReference>
<dbReference type="AlphaFoldDB" id="A0A3M7T5Q5"/>
<dbReference type="InterPro" id="IPR028661">
    <property type="entry name" value="Vps29"/>
</dbReference>
<dbReference type="PROSITE" id="PS01269">
    <property type="entry name" value="UPF0025"/>
    <property type="match status" value="1"/>
</dbReference>
<accession>A0A3M7T5Q5</accession>
<feature type="domain" description="Glycoside hydrolase family 5" evidence="11">
    <location>
        <begin position="63"/>
        <end position="419"/>
    </location>
</feature>
<dbReference type="InterPro" id="IPR001547">
    <property type="entry name" value="Glyco_hydro_5"/>
</dbReference>
<evidence type="ECO:0000256" key="8">
    <source>
        <dbReference type="ARBA" id="ARBA00023295"/>
    </source>
</evidence>
<evidence type="ECO:0000259" key="13">
    <source>
        <dbReference type="Pfam" id="PF18564"/>
    </source>
</evidence>
<dbReference type="NCBIfam" id="TIGR00040">
    <property type="entry name" value="yfcE"/>
    <property type="match status" value="1"/>
</dbReference>
<dbReference type="GO" id="GO:0000272">
    <property type="term" value="P:polysaccharide catabolic process"/>
    <property type="evidence" value="ECO:0007669"/>
    <property type="project" value="InterPro"/>
</dbReference>
<dbReference type="EMBL" id="REGN01000240">
    <property type="protein sequence ID" value="RNA43295.1"/>
    <property type="molecule type" value="Genomic_DNA"/>
</dbReference>
<keyword evidence="4 10" id="KW-0813">Transport</keyword>
<evidence type="ECO:0000256" key="10">
    <source>
        <dbReference type="RuleBase" id="RU362040"/>
    </source>
</evidence>
<keyword evidence="8" id="KW-0326">Glycosidase</keyword>
<evidence type="ECO:0000313" key="15">
    <source>
        <dbReference type="Proteomes" id="UP000276133"/>
    </source>
</evidence>
<dbReference type="Proteomes" id="UP000276133">
    <property type="component" value="Unassembled WGS sequence"/>
</dbReference>
<gene>
    <name evidence="14" type="ORF">BpHYR1_004876</name>
</gene>
<dbReference type="PANTHER" id="PTHR11124">
    <property type="entry name" value="VACUOLAR SORTING PROTEIN VPS29"/>
    <property type="match status" value="1"/>
</dbReference>
<feature type="domain" description="Calcineurin-like phosphoesterase" evidence="12">
    <location>
        <begin position="534"/>
        <end position="689"/>
    </location>
</feature>
<keyword evidence="15" id="KW-1185">Reference proteome</keyword>
<evidence type="ECO:0000256" key="1">
    <source>
        <dbReference type="ARBA" id="ARBA00005641"/>
    </source>
</evidence>
<proteinExistence type="inferred from homology"/>
<organism evidence="14 15">
    <name type="scientific">Brachionus plicatilis</name>
    <name type="common">Marine rotifer</name>
    <name type="synonym">Brachionus muelleri</name>
    <dbReference type="NCBI Taxonomy" id="10195"/>
    <lineage>
        <taxon>Eukaryota</taxon>
        <taxon>Metazoa</taxon>
        <taxon>Spiralia</taxon>
        <taxon>Gnathifera</taxon>
        <taxon>Rotifera</taxon>
        <taxon>Eurotatoria</taxon>
        <taxon>Monogononta</taxon>
        <taxon>Pseudotrocha</taxon>
        <taxon>Ploima</taxon>
        <taxon>Brachionidae</taxon>
        <taxon>Brachionus</taxon>
    </lineage>
</organism>
<dbReference type="SUPFAM" id="SSF56300">
    <property type="entry name" value="Metallo-dependent phosphatases"/>
    <property type="match status" value="1"/>
</dbReference>
<dbReference type="GO" id="GO:0031410">
    <property type="term" value="C:cytoplasmic vesicle"/>
    <property type="evidence" value="ECO:0007669"/>
    <property type="project" value="UniProtKB-ARBA"/>
</dbReference>
<dbReference type="CDD" id="cd07394">
    <property type="entry name" value="MPP_Vps29"/>
    <property type="match status" value="1"/>
</dbReference>
<evidence type="ECO:0000256" key="5">
    <source>
        <dbReference type="ARBA" id="ARBA00022723"/>
    </source>
</evidence>
<evidence type="ECO:0000313" key="14">
    <source>
        <dbReference type="EMBL" id="RNA43295.1"/>
    </source>
</evidence>
<dbReference type="InterPro" id="IPR013780">
    <property type="entry name" value="Glyco_hydro_b"/>
</dbReference>